<dbReference type="InterPro" id="IPR044299">
    <property type="entry name" value="GIS3/ZFP5/ZFP6"/>
</dbReference>
<feature type="region of interest" description="Disordered" evidence="2">
    <location>
        <begin position="29"/>
        <end position="68"/>
    </location>
</feature>
<dbReference type="FunFam" id="3.30.160.60:FF:002829">
    <property type="entry name" value="Zinc finger protein 6"/>
    <property type="match status" value="1"/>
</dbReference>
<feature type="compositionally biased region" description="Low complexity" evidence="2">
    <location>
        <begin position="47"/>
        <end position="57"/>
    </location>
</feature>
<dbReference type="GO" id="GO:0010090">
    <property type="term" value="P:trichome morphogenesis"/>
    <property type="evidence" value="ECO:0007669"/>
    <property type="project" value="InterPro"/>
</dbReference>
<dbReference type="GO" id="GO:0003700">
    <property type="term" value="F:DNA-binding transcription factor activity"/>
    <property type="evidence" value="ECO:0007669"/>
    <property type="project" value="TreeGrafter"/>
</dbReference>
<dbReference type="Proteomes" id="UP000652761">
    <property type="component" value="Unassembled WGS sequence"/>
</dbReference>
<evidence type="ECO:0000313" key="4">
    <source>
        <dbReference type="EMBL" id="MQL74333.1"/>
    </source>
</evidence>
<name>A0A843TY53_COLES</name>
<sequence length="292" mass="29543">MAGIECQTKPIASSVRIKLFGFNVAEEEEQAEAVGRPGGRAVVSPESSTTSPTTTSTSGGGGGGGGGGGDGRKYECQYCCREFANSQALGGHQNAHKKERQQLKRAQLQAQHQARAAAAAAVHGAVFHPGGPVAPVFVSSSHFAPVTPAAAAAHMVLPGTITSPAVTQPTTPRSWVYYPRATVTPTHVSHGNFFPPVASPSTAVDAGRRCVQYGGGREVDEPAVAMAAPLSPWSTIQARTPSPAFGRIPSGGNDLLGMVAGGSGSGGGVVTHGGDDVFGLDLHLSLAPAGSC</sequence>
<accession>A0A843TY53</accession>
<keyword evidence="1" id="KW-0863">Zinc-finger</keyword>
<dbReference type="GO" id="GO:0008270">
    <property type="term" value="F:zinc ion binding"/>
    <property type="evidence" value="ECO:0007669"/>
    <property type="project" value="UniProtKB-KW"/>
</dbReference>
<dbReference type="InterPro" id="IPR036236">
    <property type="entry name" value="Znf_C2H2_sf"/>
</dbReference>
<dbReference type="InterPro" id="IPR013087">
    <property type="entry name" value="Znf_C2H2_type"/>
</dbReference>
<dbReference type="GO" id="GO:0009736">
    <property type="term" value="P:cytokinin-activated signaling pathway"/>
    <property type="evidence" value="ECO:0007669"/>
    <property type="project" value="TreeGrafter"/>
</dbReference>
<evidence type="ECO:0000259" key="3">
    <source>
        <dbReference type="PROSITE" id="PS50157"/>
    </source>
</evidence>
<evidence type="ECO:0000256" key="2">
    <source>
        <dbReference type="SAM" id="MobiDB-lite"/>
    </source>
</evidence>
<dbReference type="AlphaFoldDB" id="A0A843TY53"/>
<keyword evidence="1" id="KW-0862">Zinc</keyword>
<dbReference type="GO" id="GO:0009740">
    <property type="term" value="P:gibberellic acid mediated signaling pathway"/>
    <property type="evidence" value="ECO:0007669"/>
    <property type="project" value="TreeGrafter"/>
</dbReference>
<evidence type="ECO:0000256" key="1">
    <source>
        <dbReference type="PROSITE-ProRule" id="PRU00042"/>
    </source>
</evidence>
<reference evidence="4" key="1">
    <citation type="submission" date="2017-07" db="EMBL/GenBank/DDBJ databases">
        <title>Taro Niue Genome Assembly and Annotation.</title>
        <authorList>
            <person name="Atibalentja N."/>
            <person name="Keating K."/>
            <person name="Fields C.J."/>
        </authorList>
    </citation>
    <scope>NUCLEOTIDE SEQUENCE</scope>
    <source>
        <strain evidence="4">Niue_2</strain>
        <tissue evidence="4">Leaf</tissue>
    </source>
</reference>
<dbReference type="PANTHER" id="PTHR46353:SF9">
    <property type="entry name" value="ZINC FINGER PROTEIN GIS3"/>
    <property type="match status" value="1"/>
</dbReference>
<organism evidence="4 5">
    <name type="scientific">Colocasia esculenta</name>
    <name type="common">Wild taro</name>
    <name type="synonym">Arum esculentum</name>
    <dbReference type="NCBI Taxonomy" id="4460"/>
    <lineage>
        <taxon>Eukaryota</taxon>
        <taxon>Viridiplantae</taxon>
        <taxon>Streptophyta</taxon>
        <taxon>Embryophyta</taxon>
        <taxon>Tracheophyta</taxon>
        <taxon>Spermatophyta</taxon>
        <taxon>Magnoliopsida</taxon>
        <taxon>Liliopsida</taxon>
        <taxon>Araceae</taxon>
        <taxon>Aroideae</taxon>
        <taxon>Colocasieae</taxon>
        <taxon>Colocasia</taxon>
    </lineage>
</organism>
<dbReference type="Gene3D" id="3.30.160.60">
    <property type="entry name" value="Classic Zinc Finger"/>
    <property type="match status" value="1"/>
</dbReference>
<proteinExistence type="predicted"/>
<dbReference type="GO" id="GO:0005634">
    <property type="term" value="C:nucleus"/>
    <property type="evidence" value="ECO:0007669"/>
    <property type="project" value="TreeGrafter"/>
</dbReference>
<dbReference type="EMBL" id="NMUH01000202">
    <property type="protein sequence ID" value="MQL74333.1"/>
    <property type="molecule type" value="Genomic_DNA"/>
</dbReference>
<dbReference type="PROSITE" id="PS50157">
    <property type="entry name" value="ZINC_FINGER_C2H2_2"/>
    <property type="match status" value="1"/>
</dbReference>
<keyword evidence="1" id="KW-0479">Metal-binding</keyword>
<dbReference type="OrthoDB" id="772256at2759"/>
<protein>
    <recommendedName>
        <fullName evidence="3">C2H2-type domain-containing protein</fullName>
    </recommendedName>
</protein>
<dbReference type="PROSITE" id="PS00028">
    <property type="entry name" value="ZINC_FINGER_C2H2_1"/>
    <property type="match status" value="1"/>
</dbReference>
<feature type="compositionally biased region" description="Gly residues" evidence="2">
    <location>
        <begin position="58"/>
        <end position="68"/>
    </location>
</feature>
<dbReference type="PANTHER" id="PTHR46353">
    <property type="entry name" value="ZINC FINGER PROTEIN 5"/>
    <property type="match status" value="1"/>
</dbReference>
<feature type="domain" description="C2H2-type" evidence="3">
    <location>
        <begin position="74"/>
        <end position="101"/>
    </location>
</feature>
<comment type="caution">
    <text evidence="4">The sequence shown here is derived from an EMBL/GenBank/DDBJ whole genome shotgun (WGS) entry which is preliminary data.</text>
</comment>
<dbReference type="SUPFAM" id="SSF57667">
    <property type="entry name" value="beta-beta-alpha zinc fingers"/>
    <property type="match status" value="1"/>
</dbReference>
<dbReference type="GO" id="GO:0000976">
    <property type="term" value="F:transcription cis-regulatory region binding"/>
    <property type="evidence" value="ECO:0007669"/>
    <property type="project" value="TreeGrafter"/>
</dbReference>
<evidence type="ECO:0000313" key="5">
    <source>
        <dbReference type="Proteomes" id="UP000652761"/>
    </source>
</evidence>
<gene>
    <name evidence="4" type="ORF">Taro_006710</name>
</gene>
<keyword evidence="5" id="KW-1185">Reference proteome</keyword>